<dbReference type="GO" id="GO:0009088">
    <property type="term" value="P:threonine biosynthetic process"/>
    <property type="evidence" value="ECO:0007669"/>
    <property type="project" value="UniProtKB-UniPathway"/>
</dbReference>
<comment type="caution">
    <text evidence="13">The sequence shown here is derived from an EMBL/GenBank/DDBJ whole genome shotgun (WGS) entry which is preliminary data.</text>
</comment>
<feature type="domain" description="GHMP kinase C-terminal" evidence="12">
    <location>
        <begin position="208"/>
        <end position="279"/>
    </location>
</feature>
<dbReference type="NCBIfam" id="TIGR00191">
    <property type="entry name" value="thrB"/>
    <property type="match status" value="1"/>
</dbReference>
<evidence type="ECO:0000256" key="9">
    <source>
        <dbReference type="ARBA" id="ARBA00022777"/>
    </source>
</evidence>
<reference evidence="13" key="1">
    <citation type="journal article" date="2014" name="Front. Microbiol.">
        <title>High frequency of phylogenetically diverse reductive dehalogenase-homologous genes in deep subseafloor sedimentary metagenomes.</title>
        <authorList>
            <person name="Kawai M."/>
            <person name="Futagami T."/>
            <person name="Toyoda A."/>
            <person name="Takaki Y."/>
            <person name="Nishi S."/>
            <person name="Hori S."/>
            <person name="Arai W."/>
            <person name="Tsubouchi T."/>
            <person name="Morono Y."/>
            <person name="Uchiyama I."/>
            <person name="Ito T."/>
            <person name="Fujiyama A."/>
            <person name="Inagaki F."/>
            <person name="Takami H."/>
        </authorList>
    </citation>
    <scope>NUCLEOTIDE SEQUENCE</scope>
    <source>
        <strain evidence="13">Expedition CK06-06</strain>
    </source>
</reference>
<dbReference type="PANTHER" id="PTHR20861">
    <property type="entry name" value="HOMOSERINE/4-DIPHOSPHOCYTIDYL-2-C-METHYL-D-ERYTHRITOL KINASE"/>
    <property type="match status" value="1"/>
</dbReference>
<dbReference type="PIRSF" id="PIRSF000676">
    <property type="entry name" value="Homoser_kin"/>
    <property type="match status" value="1"/>
</dbReference>
<evidence type="ECO:0000256" key="3">
    <source>
        <dbReference type="ARBA" id="ARBA00012078"/>
    </source>
</evidence>
<dbReference type="EC" id="2.7.1.39" evidence="3"/>
<dbReference type="Pfam" id="PF08544">
    <property type="entry name" value="GHMP_kinases_C"/>
    <property type="match status" value="1"/>
</dbReference>
<dbReference type="InterPro" id="IPR036554">
    <property type="entry name" value="GHMP_kinase_C_sf"/>
</dbReference>
<dbReference type="PROSITE" id="PS00627">
    <property type="entry name" value="GHMP_KINASES_ATP"/>
    <property type="match status" value="1"/>
</dbReference>
<evidence type="ECO:0000256" key="2">
    <source>
        <dbReference type="ARBA" id="ARBA00007370"/>
    </source>
</evidence>
<comment type="pathway">
    <text evidence="1">Amino-acid biosynthesis; L-threonine biosynthesis; L-threonine from L-aspartate: step 4/5.</text>
</comment>
<keyword evidence="8" id="KW-0547">Nucleotide-binding</keyword>
<dbReference type="HAMAP" id="MF_00384">
    <property type="entry name" value="Homoser_kinase"/>
    <property type="match status" value="1"/>
</dbReference>
<keyword evidence="6" id="KW-0808">Transferase</keyword>
<comment type="similarity">
    <text evidence="2">Belongs to the GHMP kinase family. Homoserine kinase subfamily.</text>
</comment>
<dbReference type="PRINTS" id="PR00958">
    <property type="entry name" value="HOMSERKINASE"/>
</dbReference>
<dbReference type="Pfam" id="PF00288">
    <property type="entry name" value="GHMP_kinases_N"/>
    <property type="match status" value="1"/>
</dbReference>
<keyword evidence="9" id="KW-0418">Kinase</keyword>
<dbReference type="AlphaFoldDB" id="X0Z7K9"/>
<dbReference type="InterPro" id="IPR014721">
    <property type="entry name" value="Ribsml_uS5_D2-typ_fold_subgr"/>
</dbReference>
<evidence type="ECO:0000259" key="11">
    <source>
        <dbReference type="Pfam" id="PF00288"/>
    </source>
</evidence>
<evidence type="ECO:0000256" key="8">
    <source>
        <dbReference type="ARBA" id="ARBA00022741"/>
    </source>
</evidence>
<evidence type="ECO:0000256" key="6">
    <source>
        <dbReference type="ARBA" id="ARBA00022679"/>
    </source>
</evidence>
<dbReference type="InterPro" id="IPR006203">
    <property type="entry name" value="GHMP_knse_ATP-bd_CS"/>
</dbReference>
<sequence>MIKIQVPATTANLGPGFDCLGLALKLYLNLEIEEIEEGLVIEYQGEGAEKFSVKKKKDTLIWKSINLVLKRTYKDVHKKGLKIRAFNEIPVTRGLGSSASAIIGGIVGAARLCNIDLTNQEMLELALSLEGHMDNIVPALIGGLTLAYKTGQEEIKWARIKTPLDLRIVLAIPEFTLNTEKMRKVLPQKVALPEAIFNLSRASLLVNALQNSDWEVLAEAMEDRLHQPYRTPFIPGIDDMFLKIKETGLAGVALSGSGPSVVSLTKKGREETISKIMKDAFLSAGITCRVLVLEADLDGTKIVYSI</sequence>
<dbReference type="InterPro" id="IPR020568">
    <property type="entry name" value="Ribosomal_Su5_D2-typ_SF"/>
</dbReference>
<dbReference type="Gene3D" id="3.30.230.10">
    <property type="match status" value="1"/>
</dbReference>
<proteinExistence type="inferred from homology"/>
<protein>
    <recommendedName>
        <fullName evidence="4">Homoserine kinase</fullName>
        <ecNumber evidence="3">2.7.1.39</ecNumber>
    </recommendedName>
</protein>
<evidence type="ECO:0000256" key="1">
    <source>
        <dbReference type="ARBA" id="ARBA00005015"/>
    </source>
</evidence>
<evidence type="ECO:0000313" key="13">
    <source>
        <dbReference type="EMBL" id="GAG65395.1"/>
    </source>
</evidence>
<evidence type="ECO:0000256" key="5">
    <source>
        <dbReference type="ARBA" id="ARBA00022605"/>
    </source>
</evidence>
<keyword evidence="10" id="KW-0067">ATP-binding</keyword>
<dbReference type="SUPFAM" id="SSF55060">
    <property type="entry name" value="GHMP Kinase, C-terminal domain"/>
    <property type="match status" value="1"/>
</dbReference>
<dbReference type="Gene3D" id="3.30.70.890">
    <property type="entry name" value="GHMP kinase, C-terminal domain"/>
    <property type="match status" value="1"/>
</dbReference>
<dbReference type="UniPathway" id="UPA00050">
    <property type="reaction ID" value="UER00064"/>
</dbReference>
<keyword evidence="7" id="KW-0791">Threonine biosynthesis</keyword>
<dbReference type="NCBIfam" id="NF002288">
    <property type="entry name" value="PRK01212.1-4"/>
    <property type="match status" value="1"/>
</dbReference>
<evidence type="ECO:0000259" key="12">
    <source>
        <dbReference type="Pfam" id="PF08544"/>
    </source>
</evidence>
<evidence type="ECO:0000256" key="10">
    <source>
        <dbReference type="ARBA" id="ARBA00022840"/>
    </source>
</evidence>
<feature type="domain" description="GHMP kinase N-terminal" evidence="11">
    <location>
        <begin position="61"/>
        <end position="143"/>
    </location>
</feature>
<dbReference type="InterPro" id="IPR000870">
    <property type="entry name" value="Homoserine_kinase"/>
</dbReference>
<dbReference type="GO" id="GO:0005524">
    <property type="term" value="F:ATP binding"/>
    <property type="evidence" value="ECO:0007669"/>
    <property type="project" value="UniProtKB-KW"/>
</dbReference>
<dbReference type="SUPFAM" id="SSF54211">
    <property type="entry name" value="Ribosomal protein S5 domain 2-like"/>
    <property type="match status" value="1"/>
</dbReference>
<dbReference type="PANTHER" id="PTHR20861:SF1">
    <property type="entry name" value="HOMOSERINE KINASE"/>
    <property type="match status" value="1"/>
</dbReference>
<keyword evidence="5" id="KW-0028">Amino-acid biosynthesis</keyword>
<dbReference type="GO" id="GO:0004413">
    <property type="term" value="F:homoserine kinase activity"/>
    <property type="evidence" value="ECO:0007669"/>
    <property type="project" value="UniProtKB-EC"/>
</dbReference>
<evidence type="ECO:0000256" key="7">
    <source>
        <dbReference type="ARBA" id="ARBA00022697"/>
    </source>
</evidence>
<gene>
    <name evidence="13" type="ORF">S01H4_00848</name>
</gene>
<evidence type="ECO:0000256" key="4">
    <source>
        <dbReference type="ARBA" id="ARBA00017858"/>
    </source>
</evidence>
<organism evidence="13">
    <name type="scientific">marine sediment metagenome</name>
    <dbReference type="NCBI Taxonomy" id="412755"/>
    <lineage>
        <taxon>unclassified sequences</taxon>
        <taxon>metagenomes</taxon>
        <taxon>ecological metagenomes</taxon>
    </lineage>
</organism>
<name>X0Z7K9_9ZZZZ</name>
<accession>X0Z7K9</accession>
<dbReference type="InterPro" id="IPR006204">
    <property type="entry name" value="GHMP_kinase_N_dom"/>
</dbReference>
<dbReference type="InterPro" id="IPR013750">
    <property type="entry name" value="GHMP_kinase_C_dom"/>
</dbReference>
<dbReference type="EMBL" id="BART01000132">
    <property type="protein sequence ID" value="GAG65395.1"/>
    <property type="molecule type" value="Genomic_DNA"/>
</dbReference>